<name>A0AAI8Z363_9PEZI</name>
<reference evidence="1" key="1">
    <citation type="submission" date="2023-11" db="EMBL/GenBank/DDBJ databases">
        <authorList>
            <person name="Alioto T."/>
            <person name="Alioto T."/>
            <person name="Gomez Garrido J."/>
        </authorList>
    </citation>
    <scope>NUCLEOTIDE SEQUENCE</scope>
</reference>
<dbReference type="EMBL" id="CAVMBE010000053">
    <property type="protein sequence ID" value="CAK4031815.1"/>
    <property type="molecule type" value="Genomic_DNA"/>
</dbReference>
<dbReference type="AlphaFoldDB" id="A0AAI8Z363"/>
<proteinExistence type="predicted"/>
<accession>A0AAI8Z363</accession>
<sequence length="333" mass="38483">MFIGGGIGPFKHPPVHECLTLAALIKSDFKLEPDTTYNKAIQEYHYDTLEFLRGIVWNDDPACLLFNDAWWLATPDNYHRGIGRDWAVQFADGKFWRVDCTKEGWMGHKNIIARSHFGDMQFLHAMADDPGEPPVETKKKIMTWLQLMYNISIGHISFASKIKDVELPAEDESDRFPLRRLFDAGTRPADWMTVHTLLTCDHSYPNVKHNRRALGTCLHLIQDSYARGHCHRVMTESEDPKRFGQILNFHSFRGQDEEAHKKYDFGDRLMDDANCSDLSQFHDMDGCLDAIEQCTKLINFWHRQAPWEEILPWLQDEVFAVSPEATPSNTNVD</sequence>
<comment type="caution">
    <text evidence="1">The sequence shown here is derived from an EMBL/GenBank/DDBJ whole genome shotgun (WGS) entry which is preliminary data.</text>
</comment>
<protein>
    <submittedName>
        <fullName evidence="1">Uncharacterized protein</fullName>
    </submittedName>
</protein>
<evidence type="ECO:0000313" key="2">
    <source>
        <dbReference type="Proteomes" id="UP001296104"/>
    </source>
</evidence>
<dbReference type="Proteomes" id="UP001296104">
    <property type="component" value="Unassembled WGS sequence"/>
</dbReference>
<organism evidence="1 2">
    <name type="scientific">Lecanosticta acicola</name>
    <dbReference type="NCBI Taxonomy" id="111012"/>
    <lineage>
        <taxon>Eukaryota</taxon>
        <taxon>Fungi</taxon>
        <taxon>Dikarya</taxon>
        <taxon>Ascomycota</taxon>
        <taxon>Pezizomycotina</taxon>
        <taxon>Dothideomycetes</taxon>
        <taxon>Dothideomycetidae</taxon>
        <taxon>Mycosphaerellales</taxon>
        <taxon>Mycosphaerellaceae</taxon>
        <taxon>Lecanosticta</taxon>
    </lineage>
</organism>
<keyword evidence="2" id="KW-1185">Reference proteome</keyword>
<evidence type="ECO:0000313" key="1">
    <source>
        <dbReference type="EMBL" id="CAK4031815.1"/>
    </source>
</evidence>
<gene>
    <name evidence="1" type="ORF">LECACI_7A006973</name>
</gene>